<dbReference type="OrthoDB" id="10608569at2759"/>
<name>A0A811MKU0_9POAL</name>
<reference evidence="1" key="1">
    <citation type="submission" date="2020-10" db="EMBL/GenBank/DDBJ databases">
        <authorList>
            <person name="Han B."/>
            <person name="Lu T."/>
            <person name="Zhao Q."/>
            <person name="Huang X."/>
            <person name="Zhao Y."/>
        </authorList>
    </citation>
    <scope>NUCLEOTIDE SEQUENCE</scope>
</reference>
<comment type="caution">
    <text evidence="1">The sequence shown here is derived from an EMBL/GenBank/DDBJ whole genome shotgun (WGS) entry which is preliminary data.</text>
</comment>
<dbReference type="AlphaFoldDB" id="A0A811MKU0"/>
<keyword evidence="2" id="KW-1185">Reference proteome</keyword>
<evidence type="ECO:0000313" key="1">
    <source>
        <dbReference type="EMBL" id="CAD6207806.1"/>
    </source>
</evidence>
<evidence type="ECO:0000313" key="2">
    <source>
        <dbReference type="Proteomes" id="UP000604825"/>
    </source>
</evidence>
<protein>
    <submittedName>
        <fullName evidence="1">Uncharacterized protein</fullName>
    </submittedName>
</protein>
<dbReference type="Proteomes" id="UP000604825">
    <property type="component" value="Unassembled WGS sequence"/>
</dbReference>
<gene>
    <name evidence="1" type="ORF">NCGR_LOCUS5304</name>
</gene>
<organism evidence="1 2">
    <name type="scientific">Miscanthus lutarioriparius</name>
    <dbReference type="NCBI Taxonomy" id="422564"/>
    <lineage>
        <taxon>Eukaryota</taxon>
        <taxon>Viridiplantae</taxon>
        <taxon>Streptophyta</taxon>
        <taxon>Embryophyta</taxon>
        <taxon>Tracheophyta</taxon>
        <taxon>Spermatophyta</taxon>
        <taxon>Magnoliopsida</taxon>
        <taxon>Liliopsida</taxon>
        <taxon>Poales</taxon>
        <taxon>Poaceae</taxon>
        <taxon>PACMAD clade</taxon>
        <taxon>Panicoideae</taxon>
        <taxon>Andropogonodae</taxon>
        <taxon>Andropogoneae</taxon>
        <taxon>Saccharinae</taxon>
        <taxon>Miscanthus</taxon>
    </lineage>
</organism>
<proteinExistence type="predicted"/>
<sequence>MGKVRYLNHESHQKGVRWIIGQGCAGQWLMASSRMETFSDFVPPLDTKVAPSCSCSPPLLTSVDGADGCEVQVLNEEGLWADGQVRQKFLHVCVPQVLEDGIANTNAAEANTSSASHAWSDGVALQWTILCKMFAEHHHGVLECQEHLGASTASWLLVVRMFEMHDWTC</sequence>
<dbReference type="EMBL" id="CAJGYO010000001">
    <property type="protein sequence ID" value="CAD6207806.1"/>
    <property type="molecule type" value="Genomic_DNA"/>
</dbReference>
<accession>A0A811MKU0</accession>